<dbReference type="PANTHER" id="PTHR31632:SF2">
    <property type="entry name" value="PLASMA MEMBRANE IRON PERMEASE"/>
    <property type="match status" value="1"/>
</dbReference>
<evidence type="ECO:0000256" key="1">
    <source>
        <dbReference type="ARBA" id="ARBA00004141"/>
    </source>
</evidence>
<feature type="transmembrane region" description="Helical" evidence="6">
    <location>
        <begin position="248"/>
        <end position="265"/>
    </location>
</feature>
<keyword evidence="3 6" id="KW-0812">Transmembrane</keyword>
<evidence type="ECO:0000313" key="8">
    <source>
        <dbReference type="Proteomes" id="UP000250163"/>
    </source>
</evidence>
<keyword evidence="8" id="KW-1185">Reference proteome</keyword>
<dbReference type="InterPro" id="IPR004923">
    <property type="entry name" value="FTR1/Fip1/EfeU"/>
</dbReference>
<dbReference type="AlphaFoldDB" id="A0A330LLM0"/>
<feature type="transmembrane region" description="Helical" evidence="6">
    <location>
        <begin position="183"/>
        <end position="202"/>
    </location>
</feature>
<evidence type="ECO:0000256" key="3">
    <source>
        <dbReference type="ARBA" id="ARBA00022692"/>
    </source>
</evidence>
<feature type="transmembrane region" description="Helical" evidence="6">
    <location>
        <begin position="37"/>
        <end position="59"/>
    </location>
</feature>
<organism evidence="7 8">
    <name type="scientific">Moritella yayanosii</name>
    <dbReference type="NCBI Taxonomy" id="69539"/>
    <lineage>
        <taxon>Bacteria</taxon>
        <taxon>Pseudomonadati</taxon>
        <taxon>Pseudomonadota</taxon>
        <taxon>Gammaproteobacteria</taxon>
        <taxon>Alteromonadales</taxon>
        <taxon>Moritellaceae</taxon>
        <taxon>Moritella</taxon>
    </lineage>
</organism>
<comment type="similarity">
    <text evidence="2">Belongs to the oxidase-dependent Fe transporter (OFeT) (TC 9.A.10.1) family.</text>
</comment>
<gene>
    <name evidence="7" type="ORF">MORIYA_0403</name>
</gene>
<evidence type="ECO:0000256" key="2">
    <source>
        <dbReference type="ARBA" id="ARBA00008333"/>
    </source>
</evidence>
<dbReference type="EMBL" id="LS483250">
    <property type="protein sequence ID" value="SQD76881.1"/>
    <property type="molecule type" value="Genomic_DNA"/>
</dbReference>
<proteinExistence type="inferred from homology"/>
<evidence type="ECO:0000256" key="4">
    <source>
        <dbReference type="ARBA" id="ARBA00022989"/>
    </source>
</evidence>
<dbReference type="Pfam" id="PF03239">
    <property type="entry name" value="FTR1"/>
    <property type="match status" value="1"/>
</dbReference>
<accession>A0A330LLM0</accession>
<feature type="transmembrane region" description="Helical" evidence="6">
    <location>
        <begin position="12"/>
        <end position="30"/>
    </location>
</feature>
<dbReference type="PANTHER" id="PTHR31632">
    <property type="entry name" value="IRON TRANSPORTER FTH1"/>
    <property type="match status" value="1"/>
</dbReference>
<evidence type="ECO:0000256" key="5">
    <source>
        <dbReference type="ARBA" id="ARBA00023136"/>
    </source>
</evidence>
<evidence type="ECO:0000256" key="6">
    <source>
        <dbReference type="SAM" id="Phobius"/>
    </source>
</evidence>
<dbReference type="GO" id="GO:0033573">
    <property type="term" value="C:high-affinity iron permease complex"/>
    <property type="evidence" value="ECO:0007669"/>
    <property type="project" value="InterPro"/>
</dbReference>
<dbReference type="OrthoDB" id="8215804at2"/>
<comment type="subcellular location">
    <subcellularLocation>
        <location evidence="1">Membrane</location>
        <topology evidence="1">Multi-pass membrane protein</topology>
    </subcellularLocation>
</comment>
<protein>
    <recommendedName>
        <fullName evidence="9">Ferrous iron permease EfeU</fullName>
    </recommendedName>
</protein>
<dbReference type="KEGG" id="mya:MORIYA_0403"/>
<keyword evidence="4 6" id="KW-1133">Transmembrane helix</keyword>
<dbReference type="Proteomes" id="UP000250163">
    <property type="component" value="Chromosome MORIYA"/>
</dbReference>
<feature type="transmembrane region" description="Helical" evidence="6">
    <location>
        <begin position="71"/>
        <end position="89"/>
    </location>
</feature>
<evidence type="ECO:0008006" key="9">
    <source>
        <dbReference type="Google" id="ProtNLM"/>
    </source>
</evidence>
<dbReference type="RefSeq" id="WP_112712246.1">
    <property type="nucleotide sequence ID" value="NZ_LS483250.1"/>
</dbReference>
<keyword evidence="5 6" id="KW-0472">Membrane</keyword>
<sequence>MFASFLITFREGLEAFLLVGIILSYLAKLGQSKHNKLIYLGVALGLIASLIVAFIFQFVVDQFDAHEYRNLLMAGILGFATLVLTYMAIWMQRQAKTQVSNMQQNIREILTTGNVFGLIFLAFLAVMREGFETVLFFSALMYSGQGDFSLQDGLIGAGAGLIASLILVIVLMRGTRKVPLQAFFKWTSLLIIIIAAGLLSSASNMLQSADVLPVFQTAVFDISHILDDQGVFGTFLRALFGYNSSPNLLPLVIWFVYLAIFTVFWHRGYQVPAKTAAT</sequence>
<evidence type="ECO:0000313" key="7">
    <source>
        <dbReference type="EMBL" id="SQD76881.1"/>
    </source>
</evidence>
<dbReference type="GO" id="GO:0015093">
    <property type="term" value="F:ferrous iron transmembrane transporter activity"/>
    <property type="evidence" value="ECO:0007669"/>
    <property type="project" value="TreeGrafter"/>
</dbReference>
<feature type="transmembrane region" description="Helical" evidence="6">
    <location>
        <begin position="109"/>
        <end position="128"/>
    </location>
</feature>
<name>A0A330LLM0_9GAMM</name>
<reference evidence="8" key="1">
    <citation type="submission" date="2018-05" db="EMBL/GenBank/DDBJ databases">
        <authorList>
            <person name="Cea G.-C."/>
            <person name="William W."/>
        </authorList>
    </citation>
    <scope>NUCLEOTIDE SEQUENCE [LARGE SCALE GENOMIC DNA]</scope>
    <source>
        <strain evidence="8">DB21MT 5</strain>
    </source>
</reference>
<feature type="transmembrane region" description="Helical" evidence="6">
    <location>
        <begin position="148"/>
        <end position="171"/>
    </location>
</feature>